<gene>
    <name evidence="1" type="ORF">Patl1_16216</name>
</gene>
<proteinExistence type="predicted"/>
<keyword evidence="2" id="KW-1185">Reference proteome</keyword>
<organism evidence="1 2">
    <name type="scientific">Pistacia atlantica</name>
    <dbReference type="NCBI Taxonomy" id="434234"/>
    <lineage>
        <taxon>Eukaryota</taxon>
        <taxon>Viridiplantae</taxon>
        <taxon>Streptophyta</taxon>
        <taxon>Embryophyta</taxon>
        <taxon>Tracheophyta</taxon>
        <taxon>Spermatophyta</taxon>
        <taxon>Magnoliopsida</taxon>
        <taxon>eudicotyledons</taxon>
        <taxon>Gunneridae</taxon>
        <taxon>Pentapetalae</taxon>
        <taxon>rosids</taxon>
        <taxon>malvids</taxon>
        <taxon>Sapindales</taxon>
        <taxon>Anacardiaceae</taxon>
        <taxon>Pistacia</taxon>
    </lineage>
</organism>
<sequence>MRLICGRFLVEVLLSWGGYGLLTSYWVIFALFTTAALAIVFAGCWGVDAHKVFTELPSRTPSKQSTPPNNGQARLGDDGASIGDDDRATTYKGRGSGKVETMVGWGSASKGFLEDGKAVVEGGRARFGKEKVEGVWWWPGTIGGNVSPTNQNKHKQSTPKSNSNNNNPPNYTQTINKLL</sequence>
<dbReference type="Proteomes" id="UP001164250">
    <property type="component" value="Chromosome 6"/>
</dbReference>
<name>A0ACC1B857_9ROSI</name>
<dbReference type="EMBL" id="CM047902">
    <property type="protein sequence ID" value="KAJ0095026.1"/>
    <property type="molecule type" value="Genomic_DNA"/>
</dbReference>
<evidence type="ECO:0000313" key="1">
    <source>
        <dbReference type="EMBL" id="KAJ0095026.1"/>
    </source>
</evidence>
<evidence type="ECO:0000313" key="2">
    <source>
        <dbReference type="Proteomes" id="UP001164250"/>
    </source>
</evidence>
<reference evidence="2" key="1">
    <citation type="journal article" date="2023" name="G3 (Bethesda)">
        <title>Genome assembly and association tests identify interacting loci associated with vigor, precocity, and sex in interspecific pistachio rootstocks.</title>
        <authorList>
            <person name="Palmer W."/>
            <person name="Jacygrad E."/>
            <person name="Sagayaradj S."/>
            <person name="Cavanaugh K."/>
            <person name="Han R."/>
            <person name="Bertier L."/>
            <person name="Beede B."/>
            <person name="Kafkas S."/>
            <person name="Golino D."/>
            <person name="Preece J."/>
            <person name="Michelmore R."/>
        </authorList>
    </citation>
    <scope>NUCLEOTIDE SEQUENCE [LARGE SCALE GENOMIC DNA]</scope>
</reference>
<accession>A0ACC1B857</accession>
<protein>
    <submittedName>
        <fullName evidence="1">Uncharacterized protein</fullName>
    </submittedName>
</protein>
<comment type="caution">
    <text evidence="1">The sequence shown here is derived from an EMBL/GenBank/DDBJ whole genome shotgun (WGS) entry which is preliminary data.</text>
</comment>